<organism evidence="2">
    <name type="scientific">Anopheles sinensis</name>
    <name type="common">Mosquito</name>
    <dbReference type="NCBI Taxonomy" id="74873"/>
    <lineage>
        <taxon>Eukaryota</taxon>
        <taxon>Metazoa</taxon>
        <taxon>Ecdysozoa</taxon>
        <taxon>Arthropoda</taxon>
        <taxon>Hexapoda</taxon>
        <taxon>Insecta</taxon>
        <taxon>Pterygota</taxon>
        <taxon>Neoptera</taxon>
        <taxon>Endopterygota</taxon>
        <taxon>Diptera</taxon>
        <taxon>Nematocera</taxon>
        <taxon>Culicoidea</taxon>
        <taxon>Culicidae</taxon>
        <taxon>Anophelinae</taxon>
        <taxon>Anopheles</taxon>
    </lineage>
</organism>
<accession>A0A084VMD8</accession>
<reference evidence="2 4" key="1">
    <citation type="journal article" date="2014" name="BMC Genomics">
        <title>Genome sequence of Anopheles sinensis provides insight into genetics basis of mosquito competence for malaria parasites.</title>
        <authorList>
            <person name="Zhou D."/>
            <person name="Zhang D."/>
            <person name="Ding G."/>
            <person name="Shi L."/>
            <person name="Hou Q."/>
            <person name="Ye Y."/>
            <person name="Xu Y."/>
            <person name="Zhou H."/>
            <person name="Xiong C."/>
            <person name="Li S."/>
            <person name="Yu J."/>
            <person name="Hong S."/>
            <person name="Yu X."/>
            <person name="Zou P."/>
            <person name="Chen C."/>
            <person name="Chang X."/>
            <person name="Wang W."/>
            <person name="Lv Y."/>
            <person name="Sun Y."/>
            <person name="Ma L."/>
            <person name="Shen B."/>
            <person name="Zhu C."/>
        </authorList>
    </citation>
    <scope>NUCLEOTIDE SEQUENCE [LARGE SCALE GENOMIC DNA]</scope>
</reference>
<dbReference type="EMBL" id="KE524975">
    <property type="protein sequence ID" value="KFB39132.1"/>
    <property type="molecule type" value="Genomic_DNA"/>
</dbReference>
<evidence type="ECO:0000313" key="3">
    <source>
        <dbReference type="EnsemblMetazoa" id="ASIC006462-PA"/>
    </source>
</evidence>
<dbReference type="VEuPathDB" id="VectorBase:ASIS014312"/>
<feature type="region of interest" description="Disordered" evidence="1">
    <location>
        <begin position="65"/>
        <end position="121"/>
    </location>
</feature>
<evidence type="ECO:0000256" key="1">
    <source>
        <dbReference type="SAM" id="MobiDB-lite"/>
    </source>
</evidence>
<keyword evidence="4" id="KW-1185">Reference proteome</keyword>
<name>A0A084VMD8_ANOSI</name>
<dbReference type="EnsemblMetazoa" id="ASIC006462-RA">
    <property type="protein sequence ID" value="ASIC006462-PA"/>
    <property type="gene ID" value="ASIC006462"/>
</dbReference>
<evidence type="ECO:0000313" key="2">
    <source>
        <dbReference type="EMBL" id="KFB39132.1"/>
    </source>
</evidence>
<dbReference type="VEuPathDB" id="VectorBase:ASIC006462"/>
<feature type="compositionally biased region" description="Low complexity" evidence="1">
    <location>
        <begin position="66"/>
        <end position="99"/>
    </location>
</feature>
<protein>
    <submittedName>
        <fullName evidence="2 3">Uncharacterized protein</fullName>
    </submittedName>
</protein>
<sequence>MSVCVSSAGGTLGVDAMSLSQMALPSSMMLPLAHSTPSMGGHHHALLGQGMSNGQTGIGPIGAIDGNSSMGGSSGLHHNGNSSHNNGTGLAGLSSLHGHGSSHDGRSSAAGANTGDLGDHHPNPEMLLALIARNKALEGKFRSFGTIAGHKQLGLEYRSESYK</sequence>
<evidence type="ECO:0000313" key="4">
    <source>
        <dbReference type="Proteomes" id="UP000030765"/>
    </source>
</evidence>
<gene>
    <name evidence="2" type="ORF">ZHAS_00006462</name>
</gene>
<dbReference type="Proteomes" id="UP000030765">
    <property type="component" value="Unassembled WGS sequence"/>
</dbReference>
<proteinExistence type="predicted"/>
<dbReference type="OrthoDB" id="8093062at2759"/>
<reference evidence="3" key="2">
    <citation type="submission" date="2020-05" db="UniProtKB">
        <authorList>
            <consortium name="EnsemblMetazoa"/>
        </authorList>
    </citation>
    <scope>IDENTIFICATION</scope>
</reference>
<dbReference type="EMBL" id="ATLV01014586">
    <property type="status" value="NOT_ANNOTATED_CDS"/>
    <property type="molecule type" value="Genomic_DNA"/>
</dbReference>
<dbReference type="AlphaFoldDB" id="A0A084VMD8"/>